<dbReference type="PANTHER" id="PTHR46326:SF10">
    <property type="entry name" value="C2H2 AND C2HC ZINC FINGER PROTEIN"/>
    <property type="match status" value="1"/>
</dbReference>
<feature type="domain" description="C2H2-type" evidence="3">
    <location>
        <begin position="5"/>
        <end position="32"/>
    </location>
</feature>
<accession>A0ABQ8HFN3</accession>
<keyword evidence="1" id="KW-0479">Metal-binding</keyword>
<comment type="caution">
    <text evidence="4">The sequence shown here is derived from an EMBL/GenBank/DDBJ whole genome shotgun (WGS) entry which is preliminary data.</text>
</comment>
<feature type="domain" description="C2H2-type" evidence="3">
    <location>
        <begin position="271"/>
        <end position="293"/>
    </location>
</feature>
<sequence length="334" mass="37374">MDKNRICKICNRRFANGKAMGGHMRSHLAKLPVPAKPDNQVESAPRFPSSSSSWSFHSTKYHMHTGNHRSMVSDMHDGESEIESPRNNPTRRRSERRRKTALVRRVVALPPPPPPTMVLAEPDSVSSVSENFSDEELAMCLLMLSRDKWPNQGKQVVVESVEDEEEEVGEDDDEEEEDDEDDLFCLAGGDDHVFQTKEKKYKCEKCNKIFPSYQALGGHKASHKKIKICKGDGYVHFKPKNRNRFEEESTTSTVGGAGGGSSSNHKIPRIFKCPFCDKVFESGQALGGHKKVHFSYLSVNPKPPAKSTENLNIDLNLPAPEEESEVSKFSSISS</sequence>
<gene>
    <name evidence="4" type="ORF">JRO89_XS11G0143600</name>
</gene>
<organism evidence="4 5">
    <name type="scientific">Xanthoceras sorbifolium</name>
    <dbReference type="NCBI Taxonomy" id="99658"/>
    <lineage>
        <taxon>Eukaryota</taxon>
        <taxon>Viridiplantae</taxon>
        <taxon>Streptophyta</taxon>
        <taxon>Embryophyta</taxon>
        <taxon>Tracheophyta</taxon>
        <taxon>Spermatophyta</taxon>
        <taxon>Magnoliopsida</taxon>
        <taxon>eudicotyledons</taxon>
        <taxon>Gunneridae</taxon>
        <taxon>Pentapetalae</taxon>
        <taxon>rosids</taxon>
        <taxon>malvids</taxon>
        <taxon>Sapindales</taxon>
        <taxon>Sapindaceae</taxon>
        <taxon>Xanthoceroideae</taxon>
        <taxon>Xanthoceras</taxon>
    </lineage>
</organism>
<dbReference type="SUPFAM" id="SSF57667">
    <property type="entry name" value="beta-beta-alpha zinc fingers"/>
    <property type="match status" value="2"/>
</dbReference>
<keyword evidence="1" id="KW-0863">Zinc-finger</keyword>
<dbReference type="Pfam" id="PF13912">
    <property type="entry name" value="zf-C2H2_6"/>
    <property type="match status" value="3"/>
</dbReference>
<evidence type="ECO:0000256" key="1">
    <source>
        <dbReference type="PROSITE-ProRule" id="PRU00042"/>
    </source>
</evidence>
<dbReference type="PANTHER" id="PTHR46326">
    <property type="entry name" value="ZINC FINGER PROTEIN ZAT1-RELATED"/>
    <property type="match status" value="1"/>
</dbReference>
<dbReference type="EMBL" id="JAFEMO010000011">
    <property type="protein sequence ID" value="KAH7557398.1"/>
    <property type="molecule type" value="Genomic_DNA"/>
</dbReference>
<dbReference type="PROSITE" id="PS00028">
    <property type="entry name" value="ZINC_FINGER_C2H2_1"/>
    <property type="match status" value="3"/>
</dbReference>
<dbReference type="InterPro" id="IPR044303">
    <property type="entry name" value="ZAT1/4/9"/>
</dbReference>
<evidence type="ECO:0000256" key="2">
    <source>
        <dbReference type="SAM" id="MobiDB-lite"/>
    </source>
</evidence>
<feature type="compositionally biased region" description="Acidic residues" evidence="2">
    <location>
        <begin position="160"/>
        <end position="180"/>
    </location>
</feature>
<feature type="region of interest" description="Disordered" evidence="2">
    <location>
        <begin position="72"/>
        <end position="98"/>
    </location>
</feature>
<dbReference type="PROSITE" id="PS50157">
    <property type="entry name" value="ZINC_FINGER_C2H2_2"/>
    <property type="match status" value="3"/>
</dbReference>
<reference evidence="4 5" key="1">
    <citation type="submission" date="2021-02" db="EMBL/GenBank/DDBJ databases">
        <title>Plant Genome Project.</title>
        <authorList>
            <person name="Zhang R.-G."/>
        </authorList>
    </citation>
    <scope>NUCLEOTIDE SEQUENCE [LARGE SCALE GENOMIC DNA]</scope>
    <source>
        <tissue evidence="4">Leaves</tissue>
    </source>
</reference>
<evidence type="ECO:0000259" key="3">
    <source>
        <dbReference type="PROSITE" id="PS50157"/>
    </source>
</evidence>
<evidence type="ECO:0000313" key="4">
    <source>
        <dbReference type="EMBL" id="KAH7557398.1"/>
    </source>
</evidence>
<keyword evidence="1" id="KW-0862">Zinc</keyword>
<dbReference type="InterPro" id="IPR036236">
    <property type="entry name" value="Znf_C2H2_sf"/>
</dbReference>
<proteinExistence type="predicted"/>
<dbReference type="Gene3D" id="3.30.160.60">
    <property type="entry name" value="Classic Zinc Finger"/>
    <property type="match status" value="1"/>
</dbReference>
<keyword evidence="5" id="KW-1185">Reference proteome</keyword>
<feature type="domain" description="C2H2-type" evidence="3">
    <location>
        <begin position="201"/>
        <end position="228"/>
    </location>
</feature>
<feature type="compositionally biased region" description="Basic residues" evidence="2">
    <location>
        <begin position="89"/>
        <end position="98"/>
    </location>
</feature>
<feature type="region of interest" description="Disordered" evidence="2">
    <location>
        <begin position="159"/>
        <end position="180"/>
    </location>
</feature>
<evidence type="ECO:0000313" key="5">
    <source>
        <dbReference type="Proteomes" id="UP000827721"/>
    </source>
</evidence>
<dbReference type="Proteomes" id="UP000827721">
    <property type="component" value="Unassembled WGS sequence"/>
</dbReference>
<feature type="region of interest" description="Disordered" evidence="2">
    <location>
        <begin position="36"/>
        <end position="55"/>
    </location>
</feature>
<dbReference type="InterPro" id="IPR013087">
    <property type="entry name" value="Znf_C2H2_type"/>
</dbReference>
<protein>
    <recommendedName>
        <fullName evidence="3">C2H2-type domain-containing protein</fullName>
    </recommendedName>
</protein>
<name>A0ABQ8HFN3_9ROSI</name>
<dbReference type="SMART" id="SM00355">
    <property type="entry name" value="ZnF_C2H2"/>
    <property type="match status" value="3"/>
</dbReference>